<dbReference type="SMART" id="SM00857">
    <property type="entry name" value="Resolvase"/>
    <property type="match status" value="1"/>
</dbReference>
<comment type="similarity">
    <text evidence="1">Belongs to the site-specific recombinase resolvase family.</text>
</comment>
<dbReference type="InterPro" id="IPR006119">
    <property type="entry name" value="Resolv_N"/>
</dbReference>
<dbReference type="GO" id="GO:0003677">
    <property type="term" value="F:DNA binding"/>
    <property type="evidence" value="ECO:0007669"/>
    <property type="project" value="UniProtKB-KW"/>
</dbReference>
<evidence type="ECO:0000256" key="6">
    <source>
        <dbReference type="PIRSR" id="PIRSR606118-50"/>
    </source>
</evidence>
<keyword evidence="2" id="KW-0229">DNA integration</keyword>
<name>A0A7W5ZUZ5_9BACT</name>
<feature type="active site" description="O-(5'-phospho-DNA)-serine intermediate" evidence="6">
    <location>
        <position position="9"/>
    </location>
</feature>
<evidence type="ECO:0000256" key="4">
    <source>
        <dbReference type="ARBA" id="ARBA00023125"/>
    </source>
</evidence>
<dbReference type="RefSeq" id="WP_183980519.1">
    <property type="nucleotide sequence ID" value="NZ_JACIBY010000031.1"/>
</dbReference>
<dbReference type="PROSITE" id="PS51736">
    <property type="entry name" value="RECOMBINASES_3"/>
    <property type="match status" value="1"/>
</dbReference>
<evidence type="ECO:0000313" key="8">
    <source>
        <dbReference type="EMBL" id="MBB3842269.1"/>
    </source>
</evidence>
<comment type="caution">
    <text evidence="8">The sequence shown here is derived from an EMBL/GenBank/DDBJ whole genome shotgun (WGS) entry which is preliminary data.</text>
</comment>
<dbReference type="EMBL" id="JACIBY010000031">
    <property type="protein sequence ID" value="MBB3842269.1"/>
    <property type="molecule type" value="Genomic_DNA"/>
</dbReference>
<dbReference type="Pfam" id="PF02796">
    <property type="entry name" value="HTH_7"/>
    <property type="match status" value="1"/>
</dbReference>
<evidence type="ECO:0000259" key="7">
    <source>
        <dbReference type="PROSITE" id="PS51736"/>
    </source>
</evidence>
<dbReference type="AlphaFoldDB" id="A0A7W5ZUZ5"/>
<evidence type="ECO:0000256" key="2">
    <source>
        <dbReference type="ARBA" id="ARBA00022908"/>
    </source>
</evidence>
<dbReference type="GO" id="GO:0000150">
    <property type="term" value="F:DNA strand exchange activity"/>
    <property type="evidence" value="ECO:0007669"/>
    <property type="project" value="UniProtKB-KW"/>
</dbReference>
<keyword evidence="5" id="KW-0233">DNA recombination</keyword>
<dbReference type="InterPro" id="IPR050639">
    <property type="entry name" value="SSR_resolvase"/>
</dbReference>
<protein>
    <submittedName>
        <fullName evidence="8">DNA invertase Pin-like site-specific DNA recombinase</fullName>
    </submittedName>
</protein>
<dbReference type="FunFam" id="3.40.50.1390:FF:000001">
    <property type="entry name" value="DNA recombinase"/>
    <property type="match status" value="1"/>
</dbReference>
<dbReference type="InterPro" id="IPR036162">
    <property type="entry name" value="Resolvase-like_N_sf"/>
</dbReference>
<accession>A0A7W5ZUZ5</accession>
<keyword evidence="4" id="KW-0238">DNA-binding</keyword>
<dbReference type="InterPro" id="IPR006118">
    <property type="entry name" value="Recombinase_CS"/>
</dbReference>
<evidence type="ECO:0000256" key="1">
    <source>
        <dbReference type="ARBA" id="ARBA00009913"/>
    </source>
</evidence>
<dbReference type="Gene3D" id="1.10.10.60">
    <property type="entry name" value="Homeodomain-like"/>
    <property type="match status" value="1"/>
</dbReference>
<dbReference type="CDD" id="cd03768">
    <property type="entry name" value="SR_ResInv"/>
    <property type="match status" value="1"/>
</dbReference>
<dbReference type="PANTHER" id="PTHR30461:SF2">
    <property type="entry name" value="SERINE RECOMBINASE PINE-RELATED"/>
    <property type="match status" value="1"/>
</dbReference>
<dbReference type="PROSITE" id="PS00398">
    <property type="entry name" value="RECOMBINASES_2"/>
    <property type="match status" value="1"/>
</dbReference>
<reference evidence="8 9" key="1">
    <citation type="submission" date="2020-08" db="EMBL/GenBank/DDBJ databases">
        <title>Genomic Encyclopedia of Type Strains, Phase IV (KMG-IV): sequencing the most valuable type-strain genomes for metagenomic binning, comparative biology and taxonomic classification.</title>
        <authorList>
            <person name="Goeker M."/>
        </authorList>
    </citation>
    <scope>NUCLEOTIDE SEQUENCE [LARGE SCALE GENOMIC DNA]</scope>
    <source>
        <strain evidence="8 9">DSM 17976</strain>
    </source>
</reference>
<evidence type="ECO:0000256" key="3">
    <source>
        <dbReference type="ARBA" id="ARBA00023100"/>
    </source>
</evidence>
<dbReference type="PANTHER" id="PTHR30461">
    <property type="entry name" value="DNA-INVERTASE FROM LAMBDOID PROPHAGE"/>
    <property type="match status" value="1"/>
</dbReference>
<dbReference type="Gene3D" id="3.40.50.1390">
    <property type="entry name" value="Resolvase, N-terminal catalytic domain"/>
    <property type="match status" value="1"/>
</dbReference>
<organism evidence="8 9">
    <name type="scientific">Runella defluvii</name>
    <dbReference type="NCBI Taxonomy" id="370973"/>
    <lineage>
        <taxon>Bacteria</taxon>
        <taxon>Pseudomonadati</taxon>
        <taxon>Bacteroidota</taxon>
        <taxon>Cytophagia</taxon>
        <taxon>Cytophagales</taxon>
        <taxon>Spirosomataceae</taxon>
        <taxon>Runella</taxon>
    </lineage>
</organism>
<gene>
    <name evidence="8" type="ORF">FHS57_006300</name>
</gene>
<dbReference type="Pfam" id="PF00239">
    <property type="entry name" value="Resolvase"/>
    <property type="match status" value="1"/>
</dbReference>
<sequence length="201" mass="22368">MKIGYARISTKDQSLHLQTDALQKVGCEQVFTETASGAKSDRPELLKLLDFVRNGDIVVVYKLDRLGRSLKHLLEVVALLNQKGVGLFSINDAIDTTTPQGRLFFNISASFAEFERDLIRERTLSGLEAARARGRKGGRRAGMTKEAINKAILAEAYYKEGKLGVNAIAQEIGVSKMTLYKYLRHRGVKISSYTKTSNENK</sequence>
<keyword evidence="9" id="KW-1185">Reference proteome</keyword>
<dbReference type="GO" id="GO:0015074">
    <property type="term" value="P:DNA integration"/>
    <property type="evidence" value="ECO:0007669"/>
    <property type="project" value="UniProtKB-KW"/>
</dbReference>
<feature type="domain" description="Resolvase/invertase-type recombinase catalytic" evidence="7">
    <location>
        <begin position="1"/>
        <end position="134"/>
    </location>
</feature>
<dbReference type="Proteomes" id="UP000541352">
    <property type="component" value="Unassembled WGS sequence"/>
</dbReference>
<evidence type="ECO:0000256" key="5">
    <source>
        <dbReference type="ARBA" id="ARBA00023172"/>
    </source>
</evidence>
<evidence type="ECO:0000313" key="9">
    <source>
        <dbReference type="Proteomes" id="UP000541352"/>
    </source>
</evidence>
<dbReference type="SUPFAM" id="SSF53041">
    <property type="entry name" value="Resolvase-like"/>
    <property type="match status" value="1"/>
</dbReference>
<dbReference type="InterPro" id="IPR006120">
    <property type="entry name" value="Resolvase_HTH_dom"/>
</dbReference>
<proteinExistence type="inferred from homology"/>
<keyword evidence="3" id="KW-0230">DNA invertase</keyword>